<dbReference type="RefSeq" id="WP_188711029.1">
    <property type="nucleotide sequence ID" value="NZ_BMHO01000001.1"/>
</dbReference>
<dbReference type="PRINTS" id="PR00086">
    <property type="entry name" value="LLDHDRGNASE"/>
</dbReference>
<dbReference type="Pfam" id="PF02866">
    <property type="entry name" value="Ldh_1_C"/>
    <property type="match status" value="1"/>
</dbReference>
<proteinExistence type="inferred from homology"/>
<accession>A0A916Y4D9</accession>
<keyword evidence="2 6" id="KW-0560">Oxidoreductase</keyword>
<dbReference type="EMBL" id="BMHO01000001">
    <property type="protein sequence ID" value="GGD30339.1"/>
    <property type="molecule type" value="Genomic_DNA"/>
</dbReference>
<protein>
    <submittedName>
        <fullName evidence="9">L-lactate dehydrogenase</fullName>
    </submittedName>
</protein>
<dbReference type="AlphaFoldDB" id="A0A916Y4D9"/>
<dbReference type="Proteomes" id="UP000633205">
    <property type="component" value="Unassembled WGS sequence"/>
</dbReference>
<sequence length="311" mass="32818">MTSATIIGAAGGIGQTVAAEFVARDLFDELHLVDLRTNLLEADRIDLSEASVAAGHQPPHITVEDPHSALHALGSSDFVVCAATLGEKPGQSRSSFAQVNWELLISLVPLISQVAGEHGTVLLVTNPVDAMAERLAREETIPRDRIIGYSVNDSTRLRVAIAAEVGVEPDRVQAHALGVHGEQLVPLYSGVRIDDEPVELDAGQRQRIDTWTEGWFARWHELKSGRSSIRSTAAGVASVVRATRSGAELPLSVSTDSVDFLPSSAFIGLPTSFAGGSAAVSDAFECTSEEKAALVEAATAVRDLAGQLGRG</sequence>
<evidence type="ECO:0000256" key="1">
    <source>
        <dbReference type="ARBA" id="ARBA00006054"/>
    </source>
</evidence>
<evidence type="ECO:0000256" key="5">
    <source>
        <dbReference type="PIRSR" id="PIRSR000102-3"/>
    </source>
</evidence>
<dbReference type="PIRSF" id="PIRSF000102">
    <property type="entry name" value="Lac_mal_DH"/>
    <property type="match status" value="1"/>
</dbReference>
<keyword evidence="3 5" id="KW-0520">NAD</keyword>
<feature type="binding site" evidence="5">
    <location>
        <position position="34"/>
    </location>
    <ligand>
        <name>NAD(+)</name>
        <dbReference type="ChEBI" id="CHEBI:57540"/>
    </ligand>
</feature>
<dbReference type="Pfam" id="PF00056">
    <property type="entry name" value="Ldh_1_N"/>
    <property type="match status" value="1"/>
</dbReference>
<dbReference type="GO" id="GO:0004459">
    <property type="term" value="F:L-lactate dehydrogenase (NAD+) activity"/>
    <property type="evidence" value="ECO:0007669"/>
    <property type="project" value="TreeGrafter"/>
</dbReference>
<dbReference type="SUPFAM" id="SSF56327">
    <property type="entry name" value="LDH C-terminal domain-like"/>
    <property type="match status" value="1"/>
</dbReference>
<dbReference type="Gene3D" id="3.90.110.10">
    <property type="entry name" value="Lactate dehydrogenase/glycoside hydrolase, family 4, C-terminal"/>
    <property type="match status" value="1"/>
</dbReference>
<evidence type="ECO:0000256" key="6">
    <source>
        <dbReference type="RuleBase" id="RU003369"/>
    </source>
</evidence>
<dbReference type="InterPro" id="IPR015955">
    <property type="entry name" value="Lactate_DH/Glyco_Ohase_4_C"/>
</dbReference>
<gene>
    <name evidence="9" type="primary">ldh</name>
    <name evidence="9" type="ORF">GCM10010915_08310</name>
</gene>
<reference evidence="9" key="2">
    <citation type="submission" date="2020-09" db="EMBL/GenBank/DDBJ databases">
        <authorList>
            <person name="Sun Q."/>
            <person name="Zhou Y."/>
        </authorList>
    </citation>
    <scope>NUCLEOTIDE SEQUENCE</scope>
    <source>
        <strain evidence="9">CGMCC 1.15152</strain>
    </source>
</reference>
<name>A0A916Y4D9_9MICO</name>
<dbReference type="Gene3D" id="3.40.50.720">
    <property type="entry name" value="NAD(P)-binding Rossmann-like Domain"/>
    <property type="match status" value="1"/>
</dbReference>
<feature type="binding site" evidence="5">
    <location>
        <begin position="8"/>
        <end position="14"/>
    </location>
    <ligand>
        <name>NAD(+)</name>
        <dbReference type="ChEBI" id="CHEBI:57540"/>
    </ligand>
</feature>
<dbReference type="InterPro" id="IPR001236">
    <property type="entry name" value="Lactate/malate_DH_N"/>
</dbReference>
<evidence type="ECO:0000256" key="3">
    <source>
        <dbReference type="ARBA" id="ARBA00023027"/>
    </source>
</evidence>
<evidence type="ECO:0000313" key="10">
    <source>
        <dbReference type="Proteomes" id="UP000633205"/>
    </source>
</evidence>
<organism evidence="9 10">
    <name type="scientific">Microbacterium faecale</name>
    <dbReference type="NCBI Taxonomy" id="1804630"/>
    <lineage>
        <taxon>Bacteria</taxon>
        <taxon>Bacillati</taxon>
        <taxon>Actinomycetota</taxon>
        <taxon>Actinomycetes</taxon>
        <taxon>Micrococcales</taxon>
        <taxon>Microbacteriaceae</taxon>
        <taxon>Microbacterium</taxon>
    </lineage>
</organism>
<dbReference type="InterPro" id="IPR022383">
    <property type="entry name" value="Lactate/malate_DH_C"/>
</dbReference>
<dbReference type="SUPFAM" id="SSF51735">
    <property type="entry name" value="NAD(P)-binding Rossmann-fold domains"/>
    <property type="match status" value="1"/>
</dbReference>
<evidence type="ECO:0000256" key="2">
    <source>
        <dbReference type="ARBA" id="ARBA00023002"/>
    </source>
</evidence>
<feature type="domain" description="Lactate/malate dehydrogenase N-terminal" evidence="7">
    <location>
        <begin position="5"/>
        <end position="148"/>
    </location>
</feature>
<evidence type="ECO:0000259" key="7">
    <source>
        <dbReference type="Pfam" id="PF00056"/>
    </source>
</evidence>
<feature type="binding site" evidence="5">
    <location>
        <position position="100"/>
    </location>
    <ligand>
        <name>NAD(+)</name>
        <dbReference type="ChEBI" id="CHEBI:57540"/>
    </ligand>
</feature>
<keyword evidence="10" id="KW-1185">Reference proteome</keyword>
<dbReference type="InterPro" id="IPR001557">
    <property type="entry name" value="L-lactate/malate_DH"/>
</dbReference>
<evidence type="ECO:0000259" key="8">
    <source>
        <dbReference type="Pfam" id="PF02866"/>
    </source>
</evidence>
<feature type="active site" description="Proton acceptor" evidence="4">
    <location>
        <position position="180"/>
    </location>
</feature>
<feature type="domain" description="Lactate/malate dehydrogenase C-terminal" evidence="8">
    <location>
        <begin position="153"/>
        <end position="297"/>
    </location>
</feature>
<dbReference type="PANTHER" id="PTHR43128:SF16">
    <property type="entry name" value="L-LACTATE DEHYDROGENASE"/>
    <property type="match status" value="1"/>
</dbReference>
<feature type="binding site" evidence="5">
    <location>
        <begin position="124"/>
        <end position="126"/>
    </location>
    <ligand>
        <name>NAD(+)</name>
        <dbReference type="ChEBI" id="CHEBI:57540"/>
    </ligand>
</feature>
<dbReference type="PANTHER" id="PTHR43128">
    <property type="entry name" value="L-2-HYDROXYCARBOXYLATE DEHYDROGENASE (NAD(P)(+))"/>
    <property type="match status" value="1"/>
</dbReference>
<comment type="similarity">
    <text evidence="1">Belongs to the LDH/MDH superfamily. LDH family.</text>
</comment>
<dbReference type="GO" id="GO:0006089">
    <property type="term" value="P:lactate metabolic process"/>
    <property type="evidence" value="ECO:0007669"/>
    <property type="project" value="TreeGrafter"/>
</dbReference>
<evidence type="ECO:0000313" key="9">
    <source>
        <dbReference type="EMBL" id="GGD30339.1"/>
    </source>
</evidence>
<dbReference type="InterPro" id="IPR036291">
    <property type="entry name" value="NAD(P)-bd_dom_sf"/>
</dbReference>
<evidence type="ECO:0000256" key="4">
    <source>
        <dbReference type="PIRSR" id="PIRSR000102-1"/>
    </source>
</evidence>
<comment type="caution">
    <text evidence="9">The sequence shown here is derived from an EMBL/GenBank/DDBJ whole genome shotgun (WGS) entry which is preliminary data.</text>
</comment>
<reference evidence="9" key="1">
    <citation type="journal article" date="2014" name="Int. J. Syst. Evol. Microbiol.">
        <title>Complete genome sequence of Corynebacterium casei LMG S-19264T (=DSM 44701T), isolated from a smear-ripened cheese.</title>
        <authorList>
            <consortium name="US DOE Joint Genome Institute (JGI-PGF)"/>
            <person name="Walter F."/>
            <person name="Albersmeier A."/>
            <person name="Kalinowski J."/>
            <person name="Ruckert C."/>
        </authorList>
    </citation>
    <scope>NUCLEOTIDE SEQUENCE</scope>
    <source>
        <strain evidence="9">CGMCC 1.15152</strain>
    </source>
</reference>